<accession>A0A0K1EHZ8</accession>
<sequence length="219" mass="24279">MAANVTVGCAGFPVPATRYFREFMFVEVQETHVSLPGPGTVRRWRREAPEGFQFALLGPREIGQEGFRDGKVIETALKSIEAVAEELLAKCAVFVGPPEFAATKTNKGILREFLGGVKKRFERVVFEPPVGWDPDECDELVHEVGALAARDPLTSGLSKLKVAYYRLHGPAGHKSRYEDPAIERLAEIARGAKHTDATYVFTNVDMFADAKRFKKALKL</sequence>
<organism evidence="1 2">
    <name type="scientific">Chondromyces crocatus</name>
    <dbReference type="NCBI Taxonomy" id="52"/>
    <lineage>
        <taxon>Bacteria</taxon>
        <taxon>Pseudomonadati</taxon>
        <taxon>Myxococcota</taxon>
        <taxon>Polyangia</taxon>
        <taxon>Polyangiales</taxon>
        <taxon>Polyangiaceae</taxon>
        <taxon>Chondromyces</taxon>
    </lineage>
</organism>
<dbReference type="STRING" id="52.CMC5_046400"/>
<evidence type="ECO:0000313" key="1">
    <source>
        <dbReference type="EMBL" id="AKT40485.1"/>
    </source>
</evidence>
<dbReference type="SUPFAM" id="SSF117396">
    <property type="entry name" value="TM1631-like"/>
    <property type="match status" value="1"/>
</dbReference>
<proteinExistence type="predicted"/>
<dbReference type="Gene3D" id="3.20.20.410">
    <property type="entry name" value="Protein of unknown function UPF0759"/>
    <property type="match status" value="1"/>
</dbReference>
<name>A0A0K1EHZ8_CHOCO</name>
<dbReference type="Pfam" id="PF01904">
    <property type="entry name" value="DUF72"/>
    <property type="match status" value="1"/>
</dbReference>
<keyword evidence="2" id="KW-1185">Reference proteome</keyword>
<dbReference type="PANTHER" id="PTHR30348">
    <property type="entry name" value="UNCHARACTERIZED PROTEIN YECE"/>
    <property type="match status" value="1"/>
</dbReference>
<dbReference type="KEGG" id="ccro:CMC5_046400"/>
<gene>
    <name evidence="1" type="ORF">CMC5_046400</name>
</gene>
<dbReference type="PANTHER" id="PTHR30348:SF4">
    <property type="entry name" value="DUF72 DOMAIN-CONTAINING PROTEIN"/>
    <property type="match status" value="1"/>
</dbReference>
<dbReference type="AlphaFoldDB" id="A0A0K1EHZ8"/>
<dbReference type="InterPro" id="IPR002763">
    <property type="entry name" value="DUF72"/>
</dbReference>
<evidence type="ECO:0008006" key="3">
    <source>
        <dbReference type="Google" id="ProtNLM"/>
    </source>
</evidence>
<dbReference type="RefSeq" id="WP_050432414.1">
    <property type="nucleotide sequence ID" value="NZ_CP012159.1"/>
</dbReference>
<reference evidence="1 2" key="1">
    <citation type="submission" date="2015-07" db="EMBL/GenBank/DDBJ databases">
        <title>Genome analysis of myxobacterium Chondromyces crocatus Cm c5 reveals a high potential for natural compound synthesis and the genetic basis for the loss of fruiting body formation.</title>
        <authorList>
            <person name="Zaburannyi N."/>
            <person name="Bunk B."/>
            <person name="Maier J."/>
            <person name="Overmann J."/>
            <person name="Mueller R."/>
        </authorList>
    </citation>
    <scope>NUCLEOTIDE SEQUENCE [LARGE SCALE GENOMIC DNA]</scope>
    <source>
        <strain evidence="1 2">Cm c5</strain>
    </source>
</reference>
<dbReference type="InterPro" id="IPR036520">
    <property type="entry name" value="UPF0759_sf"/>
</dbReference>
<dbReference type="Proteomes" id="UP000067626">
    <property type="component" value="Chromosome"/>
</dbReference>
<dbReference type="EMBL" id="CP012159">
    <property type="protein sequence ID" value="AKT40485.1"/>
    <property type="molecule type" value="Genomic_DNA"/>
</dbReference>
<evidence type="ECO:0000313" key="2">
    <source>
        <dbReference type="Proteomes" id="UP000067626"/>
    </source>
</evidence>
<protein>
    <recommendedName>
        <fullName evidence="3">DUF72 domain-containing protein</fullName>
    </recommendedName>
</protein>
<dbReference type="OrthoDB" id="9780310at2"/>